<protein>
    <submittedName>
        <fullName evidence="2">Uncharacterized protein</fullName>
    </submittedName>
</protein>
<keyword evidence="1" id="KW-1133">Transmembrane helix</keyword>
<feature type="transmembrane region" description="Helical" evidence="1">
    <location>
        <begin position="46"/>
        <end position="64"/>
    </location>
</feature>
<reference evidence="2" key="2">
    <citation type="submission" date="2022-04" db="EMBL/GenBank/DDBJ databases">
        <title>Complete Genome Sequence of Flavobacterium sediminilitoris YSM-43, Isolated from a Tidal Sediment.</title>
        <authorList>
            <person name="Lee P.A."/>
        </authorList>
    </citation>
    <scope>NUCLEOTIDE SEQUENCE</scope>
    <source>
        <strain evidence="2">YSM-43</strain>
    </source>
</reference>
<reference evidence="2" key="1">
    <citation type="submission" date="2021-12" db="EMBL/GenBank/DDBJ databases">
        <authorList>
            <person name="Cha I.-T."/>
            <person name="Lee K.-E."/>
            <person name="Park S.-J."/>
        </authorList>
    </citation>
    <scope>NUCLEOTIDE SEQUENCE</scope>
    <source>
        <strain evidence="2">YSM-43</strain>
    </source>
</reference>
<proteinExistence type="predicted"/>
<organism evidence="2 3">
    <name type="scientific">Flavobacterium sediminilitoris</name>
    <dbReference type="NCBI Taxonomy" id="2024526"/>
    <lineage>
        <taxon>Bacteria</taxon>
        <taxon>Pseudomonadati</taxon>
        <taxon>Bacteroidota</taxon>
        <taxon>Flavobacteriia</taxon>
        <taxon>Flavobacteriales</taxon>
        <taxon>Flavobacteriaceae</taxon>
        <taxon>Flavobacterium</taxon>
    </lineage>
</organism>
<keyword evidence="1" id="KW-0812">Transmembrane</keyword>
<gene>
    <name evidence="2" type="ORF">LXD69_02280</name>
</gene>
<keyword evidence="1" id="KW-0472">Membrane</keyword>
<dbReference type="EMBL" id="CP090145">
    <property type="protein sequence ID" value="UOX34354.1"/>
    <property type="molecule type" value="Genomic_DNA"/>
</dbReference>
<sequence>MAPNKMEHKIKEKLSSREIKPSEQAWDRLDAMLSVKENKKKKSFSWLYIAATSLVFLTIGFWFYNQNNTTVTTNDIKIVTNEKDIDTVKNETKQVIDNILIKEKEALAEINNDKQSQKFITKENRSKNESQVEEIVKIEEAKIVQNDKIEQINQDEVKGINVKNKYISGETLLASVENRKVEIKQQPQTNKNIESNLKVDASLLLTSTEKELNEEYKETTLDRLTRNFKQVKTAVANRNYE</sequence>
<evidence type="ECO:0000313" key="3">
    <source>
        <dbReference type="Proteomes" id="UP000830454"/>
    </source>
</evidence>
<evidence type="ECO:0000313" key="2">
    <source>
        <dbReference type="EMBL" id="UOX34354.1"/>
    </source>
</evidence>
<dbReference type="Proteomes" id="UP000830454">
    <property type="component" value="Chromosome"/>
</dbReference>
<accession>A0ABY4HRF7</accession>
<name>A0ABY4HRF7_9FLAO</name>
<keyword evidence="3" id="KW-1185">Reference proteome</keyword>
<dbReference type="RefSeq" id="WP_246917184.1">
    <property type="nucleotide sequence ID" value="NZ_CP090145.1"/>
</dbReference>
<evidence type="ECO:0000256" key="1">
    <source>
        <dbReference type="SAM" id="Phobius"/>
    </source>
</evidence>